<dbReference type="PROSITE" id="PS51257">
    <property type="entry name" value="PROKAR_LIPOPROTEIN"/>
    <property type="match status" value="1"/>
</dbReference>
<proteinExistence type="predicted"/>
<organism evidence="2 3">
    <name type="scientific">Nostoc minutum NIES-26</name>
    <dbReference type="NCBI Taxonomy" id="1844469"/>
    <lineage>
        <taxon>Bacteria</taxon>
        <taxon>Bacillati</taxon>
        <taxon>Cyanobacteriota</taxon>
        <taxon>Cyanophyceae</taxon>
        <taxon>Nostocales</taxon>
        <taxon>Nostocaceae</taxon>
        <taxon>Nostoc</taxon>
    </lineage>
</organism>
<accession>A0A367Q4C7</accession>
<protein>
    <submittedName>
        <fullName evidence="2">Electron transfer protein with DM13 domain protein</fullName>
    </submittedName>
</protein>
<dbReference type="PROSITE" id="PS51549">
    <property type="entry name" value="DM13"/>
    <property type="match status" value="1"/>
</dbReference>
<feature type="domain" description="DM13" evidence="1">
    <location>
        <begin position="58"/>
        <end position="175"/>
    </location>
</feature>
<dbReference type="InterPro" id="IPR019545">
    <property type="entry name" value="DM13_domain"/>
</dbReference>
<gene>
    <name evidence="2" type="ORF">A6770_06245</name>
</gene>
<dbReference type="AlphaFoldDB" id="A0A367Q4C7"/>
<dbReference type="EMBL" id="LXQD01000350">
    <property type="protein sequence ID" value="RCJ18174.1"/>
    <property type="molecule type" value="Genomic_DNA"/>
</dbReference>
<comment type="caution">
    <text evidence="2">The sequence shown here is derived from an EMBL/GenBank/DDBJ whole genome shotgun (WGS) entry which is preliminary data.</text>
</comment>
<evidence type="ECO:0000313" key="2">
    <source>
        <dbReference type="EMBL" id="RCJ18174.1"/>
    </source>
</evidence>
<name>A0A367Q4C7_9NOSO</name>
<evidence type="ECO:0000313" key="3">
    <source>
        <dbReference type="Proteomes" id="UP000252107"/>
    </source>
</evidence>
<dbReference type="Proteomes" id="UP000252107">
    <property type="component" value="Unassembled WGS sequence"/>
</dbReference>
<dbReference type="Pfam" id="PF10517">
    <property type="entry name" value="DM13"/>
    <property type="match status" value="1"/>
</dbReference>
<sequence length="176" mass="19286">MKLRDLLILSLSSLVLVSCVRGVSTNQSNESPIAMNASVPISSTQVQPLDRSLQSQESTVMKSGMFVSGEHSTQGAVHITNKDGKFFLELEQSFKTSESGPDLVVILHRSDNVINSTKPPSYPLKKEDYIILAPLQKYSGAQTYAISNKINLADYKSVAIWCRKFNATFGTANLSQ</sequence>
<keyword evidence="3" id="KW-1185">Reference proteome</keyword>
<evidence type="ECO:0000259" key="1">
    <source>
        <dbReference type="PROSITE" id="PS51549"/>
    </source>
</evidence>
<reference evidence="2" key="1">
    <citation type="submission" date="2016-04" db="EMBL/GenBank/DDBJ databases">
        <authorList>
            <person name="Tabuchi Yagui T.R."/>
        </authorList>
    </citation>
    <scope>NUCLEOTIDE SEQUENCE [LARGE SCALE GENOMIC DNA]</scope>
    <source>
        <strain evidence="2">NIES-26</strain>
    </source>
</reference>